<dbReference type="Gene3D" id="3.90.1580.10">
    <property type="entry name" value="paralog of FGE (formylglycine-generating enzyme)"/>
    <property type="match status" value="1"/>
</dbReference>
<dbReference type="InterPro" id="IPR042095">
    <property type="entry name" value="SUMF_sf"/>
</dbReference>
<keyword evidence="2" id="KW-1133">Transmembrane helix</keyword>
<dbReference type="RefSeq" id="WP_013044027.1">
    <property type="nucleotide sequence ID" value="NC_014008.1"/>
</dbReference>
<accession>D5EMR5</accession>
<gene>
    <name evidence="4" type="ordered locus">Caka_2288</name>
</gene>
<organism evidence="4 5">
    <name type="scientific">Coraliomargarita akajimensis (strain DSM 45221 / IAM 15411 / JCM 23193 / KCTC 12865 / 04OKA010-24)</name>
    <dbReference type="NCBI Taxonomy" id="583355"/>
    <lineage>
        <taxon>Bacteria</taxon>
        <taxon>Pseudomonadati</taxon>
        <taxon>Verrucomicrobiota</taxon>
        <taxon>Opitutia</taxon>
        <taxon>Puniceicoccales</taxon>
        <taxon>Coraliomargaritaceae</taxon>
        <taxon>Coraliomargarita</taxon>
    </lineage>
</organism>
<evidence type="ECO:0000313" key="4">
    <source>
        <dbReference type="EMBL" id="ADE55305.1"/>
    </source>
</evidence>
<feature type="domain" description="Sulfatase-modifying factor enzyme-like" evidence="3">
    <location>
        <begin position="436"/>
        <end position="539"/>
    </location>
</feature>
<dbReference type="HOGENOM" id="CLU_476428_0_0_0"/>
<keyword evidence="1" id="KW-0175">Coiled coil</keyword>
<evidence type="ECO:0000313" key="5">
    <source>
        <dbReference type="Proteomes" id="UP000000925"/>
    </source>
</evidence>
<dbReference type="STRING" id="583355.Caka_2288"/>
<dbReference type="InterPro" id="IPR016187">
    <property type="entry name" value="CTDL_fold"/>
</dbReference>
<evidence type="ECO:0000256" key="2">
    <source>
        <dbReference type="SAM" id="Phobius"/>
    </source>
</evidence>
<sequence>MPKKTRRHRAPYEAGPLKRFMLVFGALFLCFGVLAGFWFLSSMGPKPVDYSTLDVGEAVPEEYLAWERQSIEYEARFEELLALREPTQEDLQVLADALNFQRQYVDKVPRAGQDARLRLTALDKRYQDVAARKPAAESRSLQLQAERAVNEGDSERGYELYMQAYELQKKLNEDYPLSEAFDPARPARLLRKSRFLIAEPLYQQSLELERQADRHIEAKEWAAAERCLKQAEELQDQLNREHRGAKQADVARQERLKVKLIGVLSGQDYVEVEEISGLADERWDAAAYLEAADYYQEAARLQRVLNKQYPESPYASSDRVALYERKGQTAQSFNLGREIEANHDQLKDLLRARKVRQATEVIVALRRDIQQMQEAYPRSSLNNEDLQVKVRYLNLIQNEISFIQERIYASLLEIPEEAEWKLYKTEIPQGLYAIIMGTNPSRNVGDANPVDSVSWLEAKEFCQRITWILGRPVRLPTENEYRASLGRLRYVVLEDHVWSVSEVNGVAQAVGTKQPMPNGYFDLLGNVSEWLESLDRYESEDARHIGGHAQDSLEVIFTVPVRDTPRGERNRMTGFRIAVNVSD</sequence>
<keyword evidence="2" id="KW-0812">Transmembrane</keyword>
<keyword evidence="2" id="KW-0472">Membrane</keyword>
<dbReference type="EMBL" id="CP001998">
    <property type="protein sequence ID" value="ADE55305.1"/>
    <property type="molecule type" value="Genomic_DNA"/>
</dbReference>
<feature type="transmembrane region" description="Helical" evidence="2">
    <location>
        <begin position="20"/>
        <end position="40"/>
    </location>
</feature>
<proteinExistence type="predicted"/>
<dbReference type="eggNOG" id="COG1262">
    <property type="taxonomic scope" value="Bacteria"/>
</dbReference>
<dbReference type="KEGG" id="caa:Caka_2288"/>
<dbReference type="Proteomes" id="UP000000925">
    <property type="component" value="Chromosome"/>
</dbReference>
<keyword evidence="5" id="KW-1185">Reference proteome</keyword>
<dbReference type="AlphaFoldDB" id="D5EMR5"/>
<dbReference type="OrthoDB" id="183261at2"/>
<evidence type="ECO:0000259" key="3">
    <source>
        <dbReference type="Pfam" id="PF03781"/>
    </source>
</evidence>
<dbReference type="Pfam" id="PF03781">
    <property type="entry name" value="FGE-sulfatase"/>
    <property type="match status" value="1"/>
</dbReference>
<reference evidence="4 5" key="1">
    <citation type="journal article" date="2010" name="Stand. Genomic Sci.">
        <title>Complete genome sequence of Coraliomargarita akajimensis type strain (04OKA010-24).</title>
        <authorList>
            <person name="Mavromatis K."/>
            <person name="Abt B."/>
            <person name="Brambilla E."/>
            <person name="Lapidus A."/>
            <person name="Copeland A."/>
            <person name="Deshpande S."/>
            <person name="Nolan M."/>
            <person name="Lucas S."/>
            <person name="Tice H."/>
            <person name="Cheng J.F."/>
            <person name="Han C."/>
            <person name="Detter J.C."/>
            <person name="Woyke T."/>
            <person name="Goodwin L."/>
            <person name="Pitluck S."/>
            <person name="Held B."/>
            <person name="Brettin T."/>
            <person name="Tapia R."/>
            <person name="Ivanova N."/>
            <person name="Mikhailova N."/>
            <person name="Pati A."/>
            <person name="Liolios K."/>
            <person name="Chen A."/>
            <person name="Palaniappan K."/>
            <person name="Land M."/>
            <person name="Hauser L."/>
            <person name="Chang Y.J."/>
            <person name="Jeffries C.D."/>
            <person name="Rohde M."/>
            <person name="Goker M."/>
            <person name="Bristow J."/>
            <person name="Eisen J.A."/>
            <person name="Markowitz V."/>
            <person name="Hugenholtz P."/>
            <person name="Klenk H.P."/>
            <person name="Kyrpides N.C."/>
        </authorList>
    </citation>
    <scope>NUCLEOTIDE SEQUENCE [LARGE SCALE GENOMIC DNA]</scope>
    <source>
        <strain evidence="5">DSM 45221 / IAM 15411 / JCM 23193 / KCTC 12865</strain>
    </source>
</reference>
<evidence type="ECO:0000256" key="1">
    <source>
        <dbReference type="SAM" id="Coils"/>
    </source>
</evidence>
<name>D5EMR5_CORAD</name>
<dbReference type="InterPro" id="IPR005532">
    <property type="entry name" value="SUMF_dom"/>
</dbReference>
<feature type="coiled-coil region" evidence="1">
    <location>
        <begin position="221"/>
        <end position="248"/>
    </location>
</feature>
<dbReference type="SUPFAM" id="SSF56436">
    <property type="entry name" value="C-type lectin-like"/>
    <property type="match status" value="1"/>
</dbReference>
<protein>
    <recommendedName>
        <fullName evidence="3">Sulfatase-modifying factor enzyme-like domain-containing protein</fullName>
    </recommendedName>
</protein>